<evidence type="ECO:0000313" key="1">
    <source>
        <dbReference type="EMBL" id="ASC70253.1"/>
    </source>
</evidence>
<protein>
    <submittedName>
        <fullName evidence="1">Uncharacterized protein</fullName>
    </submittedName>
</protein>
<dbReference type="RefSeq" id="WP_187329297.1">
    <property type="nucleotide sequence ID" value="NZ_CP021983.2"/>
</dbReference>
<dbReference type="Proteomes" id="UP000191901">
    <property type="component" value="Chromosome"/>
</dbReference>
<reference evidence="1 2" key="1">
    <citation type="journal article" date="2016" name="Biochim. Biophys. Acta">
        <title>Characterization of red-shifted phycobilisomes isolated from the chlorophyll f-containing cyanobacterium Halomicronema hongdechloris.</title>
        <authorList>
            <person name="Li Y."/>
            <person name="Lin Y."/>
            <person name="Garvey C.J."/>
            <person name="Birch D."/>
            <person name="Corkery R.W."/>
            <person name="Loughlin P.C."/>
            <person name="Scheer H."/>
            <person name="Willows R.D."/>
            <person name="Chen M."/>
        </authorList>
    </citation>
    <scope>NUCLEOTIDE SEQUENCE [LARGE SCALE GENOMIC DNA]</scope>
    <source>
        <strain evidence="1 2">C2206</strain>
    </source>
</reference>
<sequence length="91" mass="10647">MMLNRADNSEVEALRVSLQGIRQQFNHFRPEFLHLAPSERQRGYQALLSAVRELIIPFRANRSEPRVVKRRPKPFPHFREPCSVLKAKLVA</sequence>
<evidence type="ECO:0000313" key="2">
    <source>
        <dbReference type="Proteomes" id="UP000191901"/>
    </source>
</evidence>
<dbReference type="KEGG" id="hhg:XM38_011890"/>
<dbReference type="AlphaFoldDB" id="A0A1Z3HIZ3"/>
<accession>A0A1Z3HIZ3</accession>
<gene>
    <name evidence="1" type="ORF">XM38_011890</name>
</gene>
<proteinExistence type="predicted"/>
<organism evidence="1 2">
    <name type="scientific">Halomicronema hongdechloris C2206</name>
    <dbReference type="NCBI Taxonomy" id="1641165"/>
    <lineage>
        <taxon>Bacteria</taxon>
        <taxon>Bacillati</taxon>
        <taxon>Cyanobacteriota</taxon>
        <taxon>Cyanophyceae</taxon>
        <taxon>Nodosilineales</taxon>
        <taxon>Nodosilineaceae</taxon>
        <taxon>Halomicronema</taxon>
    </lineage>
</organism>
<dbReference type="EMBL" id="CP021983">
    <property type="protein sequence ID" value="ASC70253.1"/>
    <property type="molecule type" value="Genomic_DNA"/>
</dbReference>
<name>A0A1Z3HIZ3_9CYAN</name>
<keyword evidence="2" id="KW-1185">Reference proteome</keyword>